<dbReference type="Pfam" id="PF14885">
    <property type="entry name" value="GHL15"/>
    <property type="match status" value="1"/>
</dbReference>
<evidence type="ECO:0000256" key="1">
    <source>
        <dbReference type="ARBA" id="ARBA00022729"/>
    </source>
</evidence>
<keyword evidence="1" id="KW-0732">Signal</keyword>
<dbReference type="InterPro" id="IPR028994">
    <property type="entry name" value="Integrin_alpha_N"/>
</dbReference>
<comment type="caution">
    <text evidence="2">The sequence shown here is derived from an EMBL/GenBank/DDBJ whole genome shotgun (WGS) entry which is preliminary data.</text>
</comment>
<dbReference type="EMBL" id="MGEL01000030">
    <property type="protein sequence ID" value="OGL83273.1"/>
    <property type="molecule type" value="Genomic_DNA"/>
</dbReference>
<dbReference type="Pfam" id="PF13517">
    <property type="entry name" value="FG-GAP_3"/>
    <property type="match status" value="1"/>
</dbReference>
<dbReference type="InterPro" id="IPR017853">
    <property type="entry name" value="GH"/>
</dbReference>
<dbReference type="SUPFAM" id="SSF69318">
    <property type="entry name" value="Integrin alpha N-terminal domain"/>
    <property type="match status" value="1"/>
</dbReference>
<dbReference type="PANTHER" id="PTHR46580">
    <property type="entry name" value="SENSOR KINASE-RELATED"/>
    <property type="match status" value="1"/>
</dbReference>
<dbReference type="InterPro" id="IPR029455">
    <property type="entry name" value="GHL15"/>
</dbReference>
<name>A0A1F7UYD6_9BACT</name>
<dbReference type="PANTHER" id="PTHR46580:SF4">
    <property type="entry name" value="ATP_GTP-BINDING PROTEIN"/>
    <property type="match status" value="1"/>
</dbReference>
<evidence type="ECO:0000313" key="3">
    <source>
        <dbReference type="Proteomes" id="UP000176932"/>
    </source>
</evidence>
<protein>
    <submittedName>
        <fullName evidence="2">Uncharacterized protein</fullName>
    </submittedName>
</protein>
<sequence>MSSPIAKHLLITSCTIALLSGALFPFGVQAFRVDNFVRSANQFLVAGPDLKDSDWPSLSRFDLIVLPAEAQNFNPTVAQELRLRNPDIIILAYVPTVSYNDRYWNDALHLKLKNRLTPQMELHNRYGEQVSIWPETRAYNVANSVYRDVYIDYVTNEVYASGYWDGIFLDEVSSSISWVGTTDVDQNGFQDDSRLADRSWNEGNAALFRSLRERLGDDAILITNGSSESSYQPFVNGRMFETFPTPWEGQGRWQDSMHLLLRNARENKNPDVFVVNSNTLNSGQISYANFRFGLTSAMLGDAFFGYDFGELSHGQLWIFDEYEAFLGRAVDVPKDELRERASLLTSEIYPSVWSREFQEGRVVVNATSEPQTIELLEDFERVNGTQDRSVNDGRISDVVTLNPQDGVVLLRPMEDLLHSAFANGSFVRLYTLNGHRNRSGFFAYTGATLGGDTVVRADLNHDGFDEIVTANRSQVRIHSDSGQLQHLFYPYSEAYKSGINLAVGDLNRDGTMEIVTGTKDGGGAHVRIFNHEGVLIHPGFFAFDKAFRGGVNVAAGDVTGDGVADIITGPGKGGTATVRVFSQSGAVLVSEFEAFTSRQRNGVSVAAEDLNGDGIAELMALTTDVFTLSGN</sequence>
<dbReference type="InterPro" id="IPR013517">
    <property type="entry name" value="FG-GAP"/>
</dbReference>
<dbReference type="SUPFAM" id="SSF51445">
    <property type="entry name" value="(Trans)glycosidases"/>
    <property type="match status" value="1"/>
</dbReference>
<evidence type="ECO:0000313" key="2">
    <source>
        <dbReference type="EMBL" id="OGL83273.1"/>
    </source>
</evidence>
<organism evidence="2 3">
    <name type="scientific">Candidatus Uhrbacteria bacterium RIFCSPLOWO2_01_FULL_53_9</name>
    <dbReference type="NCBI Taxonomy" id="1802403"/>
    <lineage>
        <taxon>Bacteria</taxon>
        <taxon>Candidatus Uhriibacteriota</taxon>
    </lineage>
</organism>
<dbReference type="Gene3D" id="2.130.10.130">
    <property type="entry name" value="Integrin alpha, N-terminal"/>
    <property type="match status" value="1"/>
</dbReference>
<proteinExistence type="predicted"/>
<dbReference type="AlphaFoldDB" id="A0A1F7UYD6"/>
<gene>
    <name evidence="2" type="ORF">A3B32_00850</name>
</gene>
<dbReference type="Proteomes" id="UP000176932">
    <property type="component" value="Unassembled WGS sequence"/>
</dbReference>
<reference evidence="2 3" key="1">
    <citation type="journal article" date="2016" name="Nat. Commun.">
        <title>Thousands of microbial genomes shed light on interconnected biogeochemical processes in an aquifer system.</title>
        <authorList>
            <person name="Anantharaman K."/>
            <person name="Brown C.T."/>
            <person name="Hug L.A."/>
            <person name="Sharon I."/>
            <person name="Castelle C.J."/>
            <person name="Probst A.J."/>
            <person name="Thomas B.C."/>
            <person name="Singh A."/>
            <person name="Wilkins M.J."/>
            <person name="Karaoz U."/>
            <person name="Brodie E.L."/>
            <person name="Williams K.H."/>
            <person name="Hubbard S.S."/>
            <person name="Banfield J.F."/>
        </authorList>
    </citation>
    <scope>NUCLEOTIDE SEQUENCE [LARGE SCALE GENOMIC DNA]</scope>
</reference>
<accession>A0A1F7UYD6</accession>